<reference evidence="14 15" key="1">
    <citation type="submission" date="2022-05" db="EMBL/GenBank/DDBJ databases">
        <title>S8-45 Sphingomonas ultraviolaceadurans.</title>
        <authorList>
            <person name="Liu Y."/>
        </authorList>
    </citation>
    <scope>NUCLEOTIDE SEQUENCE [LARGE SCALE GENOMIC DNA]</scope>
    <source>
        <strain evidence="14 15">S8-45</strain>
    </source>
</reference>
<dbReference type="InterPro" id="IPR012910">
    <property type="entry name" value="Plug_dom"/>
</dbReference>
<keyword evidence="15" id="KW-1185">Reference proteome</keyword>
<keyword evidence="14" id="KW-0675">Receptor</keyword>
<keyword evidence="2 10" id="KW-0813">Transport</keyword>
<comment type="similarity">
    <text evidence="10 11">Belongs to the TonB-dependent receptor family.</text>
</comment>
<evidence type="ECO:0000313" key="15">
    <source>
        <dbReference type="Proteomes" id="UP000831921"/>
    </source>
</evidence>
<organism evidence="14 15">
    <name type="scientific">Sphingomonas glaciei</name>
    <dbReference type="NCBI Taxonomy" id="2938948"/>
    <lineage>
        <taxon>Bacteria</taxon>
        <taxon>Pseudomonadati</taxon>
        <taxon>Pseudomonadota</taxon>
        <taxon>Alphaproteobacteria</taxon>
        <taxon>Sphingomonadales</taxon>
        <taxon>Sphingomonadaceae</taxon>
        <taxon>Sphingomonas</taxon>
    </lineage>
</organism>
<dbReference type="PANTHER" id="PTHR30069:SF53">
    <property type="entry name" value="COLICIN I RECEPTOR-RELATED"/>
    <property type="match status" value="1"/>
</dbReference>
<dbReference type="Pfam" id="PF00593">
    <property type="entry name" value="TonB_dep_Rec_b-barrel"/>
    <property type="match status" value="1"/>
</dbReference>
<proteinExistence type="inferred from homology"/>
<dbReference type="Pfam" id="PF07715">
    <property type="entry name" value="Plug"/>
    <property type="match status" value="1"/>
</dbReference>
<dbReference type="PROSITE" id="PS52016">
    <property type="entry name" value="TONB_DEPENDENT_REC_3"/>
    <property type="match status" value="1"/>
</dbReference>
<dbReference type="EMBL" id="CP097253">
    <property type="protein sequence ID" value="UUR08604.1"/>
    <property type="molecule type" value="Genomic_DNA"/>
</dbReference>
<protein>
    <submittedName>
        <fullName evidence="14">TonB-dependent receptor</fullName>
    </submittedName>
</protein>
<keyword evidence="3 10" id="KW-1134">Transmembrane beta strand</keyword>
<feature type="domain" description="TonB-dependent receptor-like beta-barrel" evidence="12">
    <location>
        <begin position="210"/>
        <end position="574"/>
    </location>
</feature>
<evidence type="ECO:0000259" key="13">
    <source>
        <dbReference type="Pfam" id="PF07715"/>
    </source>
</evidence>
<evidence type="ECO:0000256" key="10">
    <source>
        <dbReference type="PROSITE-ProRule" id="PRU01360"/>
    </source>
</evidence>
<evidence type="ECO:0000256" key="8">
    <source>
        <dbReference type="ARBA" id="ARBA00023136"/>
    </source>
</evidence>
<evidence type="ECO:0000259" key="12">
    <source>
        <dbReference type="Pfam" id="PF00593"/>
    </source>
</evidence>
<dbReference type="PANTHER" id="PTHR30069">
    <property type="entry name" value="TONB-DEPENDENT OUTER MEMBRANE RECEPTOR"/>
    <property type="match status" value="1"/>
</dbReference>
<dbReference type="Gene3D" id="2.40.170.20">
    <property type="entry name" value="TonB-dependent receptor, beta-barrel domain"/>
    <property type="match status" value="1"/>
</dbReference>
<dbReference type="InterPro" id="IPR037066">
    <property type="entry name" value="Plug_dom_sf"/>
</dbReference>
<gene>
    <name evidence="14" type="ORF">M1K48_02905</name>
</gene>
<keyword evidence="4 10" id="KW-0812">Transmembrane</keyword>
<dbReference type="SUPFAM" id="SSF56935">
    <property type="entry name" value="Porins"/>
    <property type="match status" value="1"/>
</dbReference>
<name>A0ABY5MVW2_9SPHN</name>
<evidence type="ECO:0000256" key="6">
    <source>
        <dbReference type="ARBA" id="ARBA00023065"/>
    </source>
</evidence>
<sequence>MFLTDLPPPPVAAETIIVTAARGGEQRGKSPASVSLIEPVTVERLGEPLLATLLRLTPSASLSVAGPAGSQTQVRLRGAEANHTLLFIDGIRANDPAAGNEPRFELLSADLADRIEIVRGPQSALWGSEAIGGVIALSAQPRTGVGAVAEAGSQGFGRLGGSAGYRQGQVSLGLGGGIQGARGINAFAGGPGDRDGYRNAVLRGRLDWASGPLTLTASGFGIAATSEFDGSDPATFLRADTADSTRNRLAAGRLGARYDDGGWKLALGVSRLGSRNRNLLADVEQNRTSGRRDTLNAEAARDFGSAHRLTVAGEWIGERFTASDTVYGGFTNQRRKRDQAAVTAEYRGETGPVVATLAIRHDAFSEFRDATTFRAGALVALGGGLQLAGSWGEGIAQPTFFDLYGFFPGSYVGNPALKPERSRGGELSLRAISGPWRAAVTAYRQRLRDEIVASPDFTSAVNASGRSKRDGVELEAGWHGGEWLNLSATYAYLDAVEPAGRELRRPRHSGSVAADGVAGRLSYGAALSYTGTRLDRDFDQFPSPLVRLPSNWLASAQLAYRVAPQVELFGRVANAFDRRVVDVVGYRAEGRSLFAGIRLGPRR</sequence>
<evidence type="ECO:0000313" key="14">
    <source>
        <dbReference type="EMBL" id="UUR08604.1"/>
    </source>
</evidence>
<evidence type="ECO:0000256" key="2">
    <source>
        <dbReference type="ARBA" id="ARBA00022448"/>
    </source>
</evidence>
<dbReference type="InterPro" id="IPR039426">
    <property type="entry name" value="TonB-dep_rcpt-like"/>
</dbReference>
<feature type="domain" description="TonB-dependent receptor plug" evidence="13">
    <location>
        <begin position="29"/>
        <end position="134"/>
    </location>
</feature>
<evidence type="ECO:0000256" key="1">
    <source>
        <dbReference type="ARBA" id="ARBA00004571"/>
    </source>
</evidence>
<keyword evidence="9 10" id="KW-0998">Cell outer membrane</keyword>
<accession>A0ABY5MVW2</accession>
<evidence type="ECO:0000256" key="4">
    <source>
        <dbReference type="ARBA" id="ARBA00022692"/>
    </source>
</evidence>
<dbReference type="RefSeq" id="WP_249504377.1">
    <property type="nucleotide sequence ID" value="NZ_CP097253.1"/>
</dbReference>
<comment type="subcellular location">
    <subcellularLocation>
        <location evidence="1 10">Cell outer membrane</location>
        <topology evidence="1 10">Multi-pass membrane protein</topology>
    </subcellularLocation>
</comment>
<dbReference type="InterPro" id="IPR036942">
    <property type="entry name" value="Beta-barrel_TonB_sf"/>
</dbReference>
<keyword evidence="6" id="KW-0406">Ion transport</keyword>
<keyword evidence="8 10" id="KW-0472">Membrane</keyword>
<keyword evidence="7 11" id="KW-0798">TonB box</keyword>
<dbReference type="Proteomes" id="UP000831921">
    <property type="component" value="Chromosome"/>
</dbReference>
<dbReference type="Gene3D" id="2.170.130.10">
    <property type="entry name" value="TonB-dependent receptor, plug domain"/>
    <property type="match status" value="1"/>
</dbReference>
<evidence type="ECO:0000256" key="5">
    <source>
        <dbReference type="ARBA" id="ARBA00022729"/>
    </source>
</evidence>
<keyword evidence="5" id="KW-0732">Signal</keyword>
<evidence type="ECO:0000256" key="7">
    <source>
        <dbReference type="ARBA" id="ARBA00023077"/>
    </source>
</evidence>
<evidence type="ECO:0000256" key="9">
    <source>
        <dbReference type="ARBA" id="ARBA00023237"/>
    </source>
</evidence>
<evidence type="ECO:0000256" key="11">
    <source>
        <dbReference type="RuleBase" id="RU003357"/>
    </source>
</evidence>
<dbReference type="InterPro" id="IPR000531">
    <property type="entry name" value="Beta-barrel_TonB"/>
</dbReference>
<evidence type="ECO:0000256" key="3">
    <source>
        <dbReference type="ARBA" id="ARBA00022452"/>
    </source>
</evidence>